<dbReference type="Gene3D" id="3.20.20.80">
    <property type="entry name" value="Glycosidases"/>
    <property type="match status" value="1"/>
</dbReference>
<dbReference type="PROSITE" id="PS51764">
    <property type="entry name" value="GH26"/>
    <property type="match status" value="1"/>
</dbReference>
<feature type="transmembrane region" description="Helical" evidence="10">
    <location>
        <begin position="571"/>
        <end position="592"/>
    </location>
</feature>
<organism evidence="12 13">
    <name type="scientific">Frondihabitans cladoniiphilus</name>
    <dbReference type="NCBI Taxonomy" id="715785"/>
    <lineage>
        <taxon>Bacteria</taxon>
        <taxon>Bacillati</taxon>
        <taxon>Actinomycetota</taxon>
        <taxon>Actinomycetes</taxon>
        <taxon>Micrococcales</taxon>
        <taxon>Microbacteriaceae</taxon>
        <taxon>Frondihabitans</taxon>
    </lineage>
</organism>
<dbReference type="SUPFAM" id="SSF51445">
    <property type="entry name" value="(Trans)glycosidases"/>
    <property type="match status" value="1"/>
</dbReference>
<dbReference type="InterPro" id="IPR029044">
    <property type="entry name" value="Nucleotide-diphossugar_trans"/>
</dbReference>
<feature type="transmembrane region" description="Helical" evidence="10">
    <location>
        <begin position="623"/>
        <end position="643"/>
    </location>
</feature>
<feature type="transmembrane region" description="Helical" evidence="10">
    <location>
        <begin position="80"/>
        <end position="96"/>
    </location>
</feature>
<accession>A0ABP8VPV0</accession>
<dbReference type="EMBL" id="BAABLM010000001">
    <property type="protein sequence ID" value="GAA4668547.1"/>
    <property type="molecule type" value="Genomic_DNA"/>
</dbReference>
<feature type="transmembrane region" description="Helical" evidence="10">
    <location>
        <begin position="500"/>
        <end position="523"/>
    </location>
</feature>
<evidence type="ECO:0000259" key="11">
    <source>
        <dbReference type="PROSITE" id="PS51764"/>
    </source>
</evidence>
<evidence type="ECO:0000256" key="7">
    <source>
        <dbReference type="ARBA" id="ARBA00023136"/>
    </source>
</evidence>
<evidence type="ECO:0000256" key="2">
    <source>
        <dbReference type="ARBA" id="ARBA00022676"/>
    </source>
</evidence>
<dbReference type="Proteomes" id="UP001501295">
    <property type="component" value="Unassembled WGS sequence"/>
</dbReference>
<evidence type="ECO:0000256" key="4">
    <source>
        <dbReference type="ARBA" id="ARBA00022692"/>
    </source>
</evidence>
<comment type="similarity">
    <text evidence="9">Belongs to the glycosyl hydrolase 26 family.</text>
</comment>
<keyword evidence="4 10" id="KW-0812">Transmembrane</keyword>
<comment type="caution">
    <text evidence="12">The sequence shown here is derived from an EMBL/GenBank/DDBJ whole genome shotgun (WGS) entry which is preliminary data.</text>
</comment>
<evidence type="ECO:0000256" key="3">
    <source>
        <dbReference type="ARBA" id="ARBA00022679"/>
    </source>
</evidence>
<proteinExistence type="inferred from homology"/>
<dbReference type="InterPro" id="IPR050321">
    <property type="entry name" value="Glycosyltr_2/OpgH_subfam"/>
</dbReference>
<dbReference type="InterPro" id="IPR003919">
    <property type="entry name" value="Cell_synth_A"/>
</dbReference>
<evidence type="ECO:0000256" key="10">
    <source>
        <dbReference type="SAM" id="Phobius"/>
    </source>
</evidence>
<keyword evidence="5" id="KW-0378">Hydrolase</keyword>
<sequence>MSSDVDLRDSVRPLTHGTTVDRLREAPPASPVLAPFSFESDPLEEYEEREYNRRRLAQFGVGMVLLAATVWIAVERPGPWLVIGVVAFSALILWGTSMTLRQVVISSLSVGSFAASVDYISWRFAVVNWSSWWIAVPLMAAELFGAAHSLGIFYTVWPARKTRFTTTRDATLQKVFIVIPTYDEGAEIVGDTVRAALVARATYLDEYPHGDVDIVVLNDGRAGGVEGWEAVDAMADELGVLHVTRTVKGGAKAGNIENARDALGIHDDTLLVVFDADQIAEPSFLLETVPLLGDESVAWVQTGQFYSNLENPVTKWAEHQQAIFYQVLCPGKSASNSAFICGTNVVIRAKALDEIGGFPQDNVTEDFAASLKLHARWRSVFVPGVLARGLGPLDLPSYFTQQNRWAIGTLGVMKESFWSILSPRRSGLTGPQRLQYLLACTHYLSGLKDFIYLLAPLVFLILGSAAVRGATLHDFLLHFVPFFVVSQTAFWLIAGRHTSIRGLFIAFASFPTLVGSLVTVITGRKVGFSVTSKSRSGRRSIRHLVPFIVAAVAAAVSIALAVWHGMGPARIISVVWVSYTLLCILAVLELGIRDVRGIEHKAKPERATDAASVTRRRRRRTGVVLGSVAAALAIAIVVVSAAVPKPAPVEAKLSLASSSSLTWGMMLAGDQTAAAPTALKSTRLGIVGRTQLIGDSFDAEWAKALQDQGSTPWVTLLFGSTPRSIDGGLLAITNGLFDARITAWADAMKAHGGPVMLTVLPQVDGNWSASSAVAGSGLPKDSSTAWARIHRIFQQEGATNVSFVWAPASPWDDAAYAPPADQVDEVLLSVLHVDGTAWTDPEADLRATAAQHPGKPIVLLVGANGGGSSKAAWLRESLAAAASIPAVGAVVYHQAVPSDGSTAESASGWSLDSDADSLAVSGLVSESSHGSGVVARTELASSLAEASAESTKSK</sequence>
<keyword evidence="7 10" id="KW-0472">Membrane</keyword>
<reference evidence="13" key="1">
    <citation type="journal article" date="2019" name="Int. J. Syst. Evol. Microbiol.">
        <title>The Global Catalogue of Microorganisms (GCM) 10K type strain sequencing project: providing services to taxonomists for standard genome sequencing and annotation.</title>
        <authorList>
            <consortium name="The Broad Institute Genomics Platform"/>
            <consortium name="The Broad Institute Genome Sequencing Center for Infectious Disease"/>
            <person name="Wu L."/>
            <person name="Ma J."/>
        </authorList>
    </citation>
    <scope>NUCLEOTIDE SEQUENCE [LARGE SCALE GENOMIC DNA]</scope>
    <source>
        <strain evidence="13">JCM 18956</strain>
    </source>
</reference>
<evidence type="ECO:0000256" key="6">
    <source>
        <dbReference type="ARBA" id="ARBA00022989"/>
    </source>
</evidence>
<name>A0ABP8VPV0_9MICO</name>
<comment type="subcellular location">
    <subcellularLocation>
        <location evidence="1">Membrane</location>
        <topology evidence="1">Multi-pass membrane protein</topology>
    </subcellularLocation>
</comment>
<evidence type="ECO:0000256" key="8">
    <source>
        <dbReference type="ARBA" id="ARBA00023295"/>
    </source>
</evidence>
<gene>
    <name evidence="12" type="ORF">GCM10025780_09190</name>
</gene>
<dbReference type="CDD" id="cd06421">
    <property type="entry name" value="CESA_CelA_like"/>
    <property type="match status" value="1"/>
</dbReference>
<dbReference type="PRINTS" id="PR01439">
    <property type="entry name" value="CELLSNTHASEA"/>
</dbReference>
<evidence type="ECO:0000256" key="9">
    <source>
        <dbReference type="PROSITE-ProRule" id="PRU01100"/>
    </source>
</evidence>
<keyword evidence="2" id="KW-0328">Glycosyltransferase</keyword>
<dbReference type="PANTHER" id="PTHR43867">
    <property type="entry name" value="CELLULOSE SYNTHASE CATALYTIC SUBUNIT A [UDP-FORMING]"/>
    <property type="match status" value="1"/>
</dbReference>
<evidence type="ECO:0000313" key="12">
    <source>
        <dbReference type="EMBL" id="GAA4668547.1"/>
    </source>
</evidence>
<keyword evidence="3" id="KW-0808">Transferase</keyword>
<dbReference type="InterPro" id="IPR017853">
    <property type="entry name" value="GH"/>
</dbReference>
<keyword evidence="13" id="KW-1185">Reference proteome</keyword>
<feature type="domain" description="GH26" evidence="11">
    <location>
        <begin position="644"/>
        <end position="921"/>
    </location>
</feature>
<evidence type="ECO:0000256" key="5">
    <source>
        <dbReference type="ARBA" id="ARBA00022801"/>
    </source>
</evidence>
<keyword evidence="6 10" id="KW-1133">Transmembrane helix</keyword>
<dbReference type="Pfam" id="PF13641">
    <property type="entry name" value="Glyco_tranf_2_3"/>
    <property type="match status" value="1"/>
</dbReference>
<dbReference type="InterPro" id="IPR022790">
    <property type="entry name" value="GH26_dom"/>
</dbReference>
<evidence type="ECO:0000256" key="1">
    <source>
        <dbReference type="ARBA" id="ARBA00004141"/>
    </source>
</evidence>
<comment type="caution">
    <text evidence="9">Lacks conserved residue(s) required for the propagation of feature annotation.</text>
</comment>
<feature type="transmembrane region" description="Helical" evidence="10">
    <location>
        <begin position="544"/>
        <end position="565"/>
    </location>
</feature>
<evidence type="ECO:0000313" key="13">
    <source>
        <dbReference type="Proteomes" id="UP001501295"/>
    </source>
</evidence>
<keyword evidence="8" id="KW-0326">Glycosidase</keyword>
<dbReference type="PANTHER" id="PTHR43867:SF2">
    <property type="entry name" value="CELLULOSE SYNTHASE CATALYTIC SUBUNIT A [UDP-FORMING]"/>
    <property type="match status" value="1"/>
</dbReference>
<dbReference type="SUPFAM" id="SSF53448">
    <property type="entry name" value="Nucleotide-diphospho-sugar transferases"/>
    <property type="match status" value="1"/>
</dbReference>
<feature type="transmembrane region" description="Helical" evidence="10">
    <location>
        <begin position="450"/>
        <end position="468"/>
    </location>
</feature>
<dbReference type="RefSeq" id="WP_345373700.1">
    <property type="nucleotide sequence ID" value="NZ_BAABLM010000001.1"/>
</dbReference>
<protein>
    <recommendedName>
        <fullName evidence="11">GH26 domain-containing protein</fullName>
    </recommendedName>
</protein>
<feature type="transmembrane region" description="Helical" evidence="10">
    <location>
        <begin position="103"/>
        <end position="122"/>
    </location>
</feature>
<dbReference type="Gene3D" id="3.90.550.10">
    <property type="entry name" value="Spore Coat Polysaccharide Biosynthesis Protein SpsA, Chain A"/>
    <property type="match status" value="1"/>
</dbReference>
<feature type="transmembrane region" description="Helical" evidence="10">
    <location>
        <begin position="134"/>
        <end position="157"/>
    </location>
</feature>
<feature type="transmembrane region" description="Helical" evidence="10">
    <location>
        <begin position="56"/>
        <end position="74"/>
    </location>
</feature>